<comment type="caution">
    <text evidence="2">The sequence shown here is derived from an EMBL/GenBank/DDBJ whole genome shotgun (WGS) entry which is preliminary data.</text>
</comment>
<keyword evidence="3" id="KW-1185">Reference proteome</keyword>
<reference evidence="3" key="1">
    <citation type="journal article" date="2019" name="Int. J. Syst. Evol. Microbiol.">
        <title>The Global Catalogue of Microorganisms (GCM) 10K type strain sequencing project: providing services to taxonomists for standard genome sequencing and annotation.</title>
        <authorList>
            <consortium name="The Broad Institute Genomics Platform"/>
            <consortium name="The Broad Institute Genome Sequencing Center for Infectious Disease"/>
            <person name="Wu L."/>
            <person name="Ma J."/>
        </authorList>
    </citation>
    <scope>NUCLEOTIDE SEQUENCE [LARGE SCALE GENOMIC DNA]</scope>
    <source>
        <strain evidence="3">JCM 15481</strain>
    </source>
</reference>
<dbReference type="Proteomes" id="UP001500443">
    <property type="component" value="Unassembled WGS sequence"/>
</dbReference>
<gene>
    <name evidence="2" type="ORF">GCM10009802_27280</name>
</gene>
<dbReference type="EMBL" id="BAAAPF010000070">
    <property type="protein sequence ID" value="GAA2123034.1"/>
    <property type="molecule type" value="Genomic_DNA"/>
</dbReference>
<protein>
    <submittedName>
        <fullName evidence="2">Uncharacterized protein</fullName>
    </submittedName>
</protein>
<name>A0ABP5JUS1_9ACTN</name>
<accession>A0ABP5JUS1</accession>
<proteinExistence type="predicted"/>
<organism evidence="2 3">
    <name type="scientific">Streptomyces synnematoformans</name>
    <dbReference type="NCBI Taxonomy" id="415721"/>
    <lineage>
        <taxon>Bacteria</taxon>
        <taxon>Bacillati</taxon>
        <taxon>Actinomycetota</taxon>
        <taxon>Actinomycetes</taxon>
        <taxon>Kitasatosporales</taxon>
        <taxon>Streptomycetaceae</taxon>
        <taxon>Streptomyces</taxon>
    </lineage>
</organism>
<evidence type="ECO:0000313" key="2">
    <source>
        <dbReference type="EMBL" id="GAA2123034.1"/>
    </source>
</evidence>
<evidence type="ECO:0000313" key="3">
    <source>
        <dbReference type="Proteomes" id="UP001500443"/>
    </source>
</evidence>
<evidence type="ECO:0000256" key="1">
    <source>
        <dbReference type="SAM" id="MobiDB-lite"/>
    </source>
</evidence>
<sequence>MLDNWTNVAVSHHQFGVLDSDTIDIETADSSNGLILIMSHGAMISTGIHTGYVRVQSLPLPGPPSHPDDGPWEDIIEASVYSATGRLGVDAMEPSPEDDAYLHLPELATAGPGWYRLRAHARGRDTPHAAVQHEPLEDYLLLCWPAPQAPTTLIRTTDHVGHTRRAAATPHPRHHTPTGRSAAPTDEPQPKPTTYPHE</sequence>
<dbReference type="RefSeq" id="WP_344290268.1">
    <property type="nucleotide sequence ID" value="NZ_BAAAPF010000070.1"/>
</dbReference>
<feature type="region of interest" description="Disordered" evidence="1">
    <location>
        <begin position="159"/>
        <end position="198"/>
    </location>
</feature>